<sequence length="325" mass="34629">MVNQKRRFLLVIIAGSVLLAVFSVLSLRLGAVETPFDQMIEELTSRDGVIYTYRLPRLVIAMLIGINMSLSGAILQGVTRNPLAAPDLMGITAGGGLVTVIMILAVPQYSAAMLPVYAFAGAVCASLLIYALAYRNGVKPERLTLCGVAVTGGLHAIITLIIVKFAPSAAQALVWLKGSLYARSWEHVEMVWPWTIAGALLALLSCRNLNTLLLNEESVRGLGMRIDRTRLFLIAVAVGLAGSVVAVAGAIGFIGLVIPHLARLLVGSNFRYILPTSAVLGAVLVIAADTAGRIIMPPIEIPVGIMTSLIGAPYFLYLLMRRKLG</sequence>
<reference evidence="9" key="1">
    <citation type="submission" date="2019-10" db="EMBL/GenBank/DDBJ databases">
        <title>Description of Paenibacillus glebae sp. nov.</title>
        <authorList>
            <person name="Carlier A."/>
            <person name="Qi S."/>
        </authorList>
    </citation>
    <scope>NUCLEOTIDE SEQUENCE</scope>
    <source>
        <strain evidence="9">LMG 31456</strain>
    </source>
</reference>
<evidence type="ECO:0000313" key="9">
    <source>
        <dbReference type="EMBL" id="NOU93727.1"/>
    </source>
</evidence>
<evidence type="ECO:0000256" key="3">
    <source>
        <dbReference type="ARBA" id="ARBA00022448"/>
    </source>
</evidence>
<dbReference type="RefSeq" id="WP_171651913.1">
    <property type="nucleotide sequence ID" value="NZ_WHOD01000049.1"/>
</dbReference>
<accession>A0A972K2D1</accession>
<evidence type="ECO:0000256" key="2">
    <source>
        <dbReference type="ARBA" id="ARBA00007935"/>
    </source>
</evidence>
<dbReference type="Pfam" id="PF01032">
    <property type="entry name" value="FecCD"/>
    <property type="match status" value="1"/>
</dbReference>
<dbReference type="InterPro" id="IPR037294">
    <property type="entry name" value="ABC_BtuC-like"/>
</dbReference>
<dbReference type="PANTHER" id="PTHR30472">
    <property type="entry name" value="FERRIC ENTEROBACTIN TRANSPORT SYSTEM PERMEASE PROTEIN"/>
    <property type="match status" value="1"/>
</dbReference>
<organism evidence="9 10">
    <name type="scientific">Paenibacillus foliorum</name>
    <dbReference type="NCBI Taxonomy" id="2654974"/>
    <lineage>
        <taxon>Bacteria</taxon>
        <taxon>Bacillati</taxon>
        <taxon>Bacillota</taxon>
        <taxon>Bacilli</taxon>
        <taxon>Bacillales</taxon>
        <taxon>Paenibacillaceae</taxon>
        <taxon>Paenibacillus</taxon>
    </lineage>
</organism>
<keyword evidence="6 8" id="KW-1133">Transmembrane helix</keyword>
<feature type="transmembrane region" description="Helical" evidence="8">
    <location>
        <begin position="55"/>
        <end position="75"/>
    </location>
</feature>
<feature type="transmembrane region" description="Helical" evidence="8">
    <location>
        <begin position="231"/>
        <end position="258"/>
    </location>
</feature>
<dbReference type="InterPro" id="IPR000522">
    <property type="entry name" value="ABC_transptr_permease_BtuC"/>
</dbReference>
<evidence type="ECO:0000256" key="4">
    <source>
        <dbReference type="ARBA" id="ARBA00022475"/>
    </source>
</evidence>
<dbReference type="GO" id="GO:0005886">
    <property type="term" value="C:plasma membrane"/>
    <property type="evidence" value="ECO:0007669"/>
    <property type="project" value="UniProtKB-SubCell"/>
</dbReference>
<keyword evidence="5 8" id="KW-0812">Transmembrane</keyword>
<dbReference type="GO" id="GO:0022857">
    <property type="term" value="F:transmembrane transporter activity"/>
    <property type="evidence" value="ECO:0007669"/>
    <property type="project" value="InterPro"/>
</dbReference>
<proteinExistence type="inferred from homology"/>
<dbReference type="EMBL" id="WHOD01000049">
    <property type="protein sequence ID" value="NOU93727.1"/>
    <property type="molecule type" value="Genomic_DNA"/>
</dbReference>
<protein>
    <submittedName>
        <fullName evidence="9">Iron chelate uptake ABC transporter family permease subunit</fullName>
    </submittedName>
</protein>
<dbReference type="Gene3D" id="1.10.3470.10">
    <property type="entry name" value="ABC transporter involved in vitamin B12 uptake, BtuC"/>
    <property type="match status" value="1"/>
</dbReference>
<comment type="caution">
    <text evidence="9">The sequence shown here is derived from an EMBL/GenBank/DDBJ whole genome shotgun (WGS) entry which is preliminary data.</text>
</comment>
<dbReference type="FunFam" id="1.10.3470.10:FF:000001">
    <property type="entry name" value="Vitamin B12 ABC transporter permease BtuC"/>
    <property type="match status" value="1"/>
</dbReference>
<feature type="transmembrane region" description="Helical" evidence="8">
    <location>
        <begin position="87"/>
        <end position="106"/>
    </location>
</feature>
<keyword evidence="4" id="KW-1003">Cell membrane</keyword>
<comment type="similarity">
    <text evidence="2">Belongs to the binding-protein-dependent transport system permease family. FecCD subfamily.</text>
</comment>
<dbReference type="Proteomes" id="UP000641588">
    <property type="component" value="Unassembled WGS sequence"/>
</dbReference>
<keyword evidence="3" id="KW-0813">Transport</keyword>
<evidence type="ECO:0000256" key="5">
    <source>
        <dbReference type="ARBA" id="ARBA00022692"/>
    </source>
</evidence>
<feature type="transmembrane region" description="Helical" evidence="8">
    <location>
        <begin position="301"/>
        <end position="320"/>
    </location>
</feature>
<feature type="transmembrane region" description="Helical" evidence="8">
    <location>
        <begin position="190"/>
        <end position="210"/>
    </location>
</feature>
<evidence type="ECO:0000256" key="1">
    <source>
        <dbReference type="ARBA" id="ARBA00004651"/>
    </source>
</evidence>
<dbReference type="CDD" id="cd06550">
    <property type="entry name" value="TM_ABC_iron-siderophores_like"/>
    <property type="match status" value="1"/>
</dbReference>
<gene>
    <name evidence="9" type="ORF">GC093_10905</name>
</gene>
<evidence type="ECO:0000256" key="7">
    <source>
        <dbReference type="ARBA" id="ARBA00023136"/>
    </source>
</evidence>
<keyword evidence="10" id="KW-1185">Reference proteome</keyword>
<name>A0A972K2D1_9BACL</name>
<feature type="transmembrane region" description="Helical" evidence="8">
    <location>
        <begin position="270"/>
        <end position="289"/>
    </location>
</feature>
<feature type="transmembrane region" description="Helical" evidence="8">
    <location>
        <begin position="145"/>
        <end position="170"/>
    </location>
</feature>
<evidence type="ECO:0000313" key="10">
    <source>
        <dbReference type="Proteomes" id="UP000641588"/>
    </source>
</evidence>
<keyword evidence="7 8" id="KW-0472">Membrane</keyword>
<dbReference type="PANTHER" id="PTHR30472:SF25">
    <property type="entry name" value="ABC TRANSPORTER PERMEASE PROTEIN MJ0876-RELATED"/>
    <property type="match status" value="1"/>
</dbReference>
<feature type="transmembrane region" description="Helical" evidence="8">
    <location>
        <begin position="112"/>
        <end position="133"/>
    </location>
</feature>
<evidence type="ECO:0000256" key="8">
    <source>
        <dbReference type="SAM" id="Phobius"/>
    </source>
</evidence>
<dbReference type="GO" id="GO:0033214">
    <property type="term" value="P:siderophore-iron import into cell"/>
    <property type="evidence" value="ECO:0007669"/>
    <property type="project" value="TreeGrafter"/>
</dbReference>
<evidence type="ECO:0000256" key="6">
    <source>
        <dbReference type="ARBA" id="ARBA00022989"/>
    </source>
</evidence>
<dbReference type="SUPFAM" id="SSF81345">
    <property type="entry name" value="ABC transporter involved in vitamin B12 uptake, BtuC"/>
    <property type="match status" value="1"/>
</dbReference>
<dbReference type="AlphaFoldDB" id="A0A972K2D1"/>
<comment type="subcellular location">
    <subcellularLocation>
        <location evidence="1">Cell membrane</location>
        <topology evidence="1">Multi-pass membrane protein</topology>
    </subcellularLocation>
</comment>